<dbReference type="KEGG" id="smur:BWP33_09620"/>
<dbReference type="RefSeq" id="WP_002641514.1">
    <property type="nucleotide sequence ID" value="NZ_CP019448.1"/>
</dbReference>
<dbReference type="Gene3D" id="3.60.160.10">
    <property type="entry name" value="Mitochondrial biogenesis AIM24"/>
    <property type="match status" value="1"/>
</dbReference>
<sequence>MPIFTVTGENDPFLHVSLKRGESISCESDAMVMMESHLDLTGRMQGGILNALARRLANGESFFQQHIQAVRGDGDCLLAPTLPGAIEVLEVGQVQYKISDGVYLASSDGVSVTAQMQSLGTALLAGTGGFFIGQTAGRGQLAVNGFGALFTLEVSPNNPITIDNGHVVAWDSRLNYEISLSTSQQNKGLLGTLVNSVISSEGVVLKFSGSGKVIICSRNINSFAAWVASQRQAA</sequence>
<dbReference type="Pfam" id="PF01987">
    <property type="entry name" value="AIM24"/>
    <property type="match status" value="1"/>
</dbReference>
<dbReference type="OrthoDB" id="9779518at2"/>
<dbReference type="STRING" id="641147.HMPREF9021_00731"/>
<keyword evidence="2" id="KW-1185">Reference proteome</keyword>
<protein>
    <submittedName>
        <fullName evidence="1">TIGR00266 family protein</fullName>
    </submittedName>
</protein>
<organism evidence="1 2">
    <name type="scientific">Simonsiella muelleri ATCC 29453</name>
    <dbReference type="NCBI Taxonomy" id="641147"/>
    <lineage>
        <taxon>Bacteria</taxon>
        <taxon>Pseudomonadati</taxon>
        <taxon>Pseudomonadota</taxon>
        <taxon>Betaproteobacteria</taxon>
        <taxon>Neisseriales</taxon>
        <taxon>Neisseriaceae</taxon>
        <taxon>Simonsiella</taxon>
    </lineage>
</organism>
<dbReference type="HOGENOM" id="CLU_040551_4_1_4"/>
<dbReference type="AlphaFoldDB" id="V9HDE4"/>
<evidence type="ECO:0000313" key="1">
    <source>
        <dbReference type="EMBL" id="EFG31461.1"/>
    </source>
</evidence>
<reference evidence="1 2" key="1">
    <citation type="submission" date="2010-03" db="EMBL/GenBank/DDBJ databases">
        <authorList>
            <consortium name="The Broad Institute Genome Sequencing Platform"/>
            <person name="Ward D."/>
            <person name="Earl A."/>
            <person name="Feldgarden M."/>
            <person name="Gevers D."/>
            <person name="Young S."/>
            <person name="Zeng Q."/>
            <person name="Koehrsen M."/>
            <person name="Alvarado L."/>
            <person name="Berlin A.M."/>
            <person name="Borenstein D."/>
            <person name="Chapman S.B."/>
            <person name="Chen Z."/>
            <person name="Engels R."/>
            <person name="Freedman E."/>
            <person name="Gellesch M."/>
            <person name="Goldberg J."/>
            <person name="Griggs A."/>
            <person name="Gujja S."/>
            <person name="Heilman E.R."/>
            <person name="Heiman D.I."/>
            <person name="Hepburn T.A."/>
            <person name="Howarth C."/>
            <person name="Jen D."/>
            <person name="Larson L."/>
            <person name="Mehta T."/>
            <person name="Park D."/>
            <person name="Pearson M."/>
            <person name="Richards J."/>
            <person name="Roberts A."/>
            <person name="Saif S."/>
            <person name="Shea T.D."/>
            <person name="Shenoy N."/>
            <person name="Sisk P."/>
            <person name="Stolte C."/>
            <person name="Sykes S.N."/>
            <person name="Walk T."/>
            <person name="White J."/>
            <person name="Yandava C."/>
            <person name="Izard J."/>
            <person name="Baranova O.V."/>
            <person name="Blanton J.M."/>
            <person name="Tanner A.C."/>
            <person name="Dewhirst F."/>
            <person name="Haas B."/>
            <person name="Nusbaum C."/>
            <person name="Birren B."/>
        </authorList>
    </citation>
    <scope>NUCLEOTIDE SEQUENCE [LARGE SCALE GENOMIC DNA]</scope>
    <source>
        <strain evidence="1 2">ATCC 29453</strain>
    </source>
</reference>
<evidence type="ECO:0000313" key="2">
    <source>
        <dbReference type="Proteomes" id="UP000017813"/>
    </source>
</evidence>
<dbReference type="NCBIfam" id="TIGR00266">
    <property type="entry name" value="TIGR00266 family protein"/>
    <property type="match status" value="1"/>
</dbReference>
<reference evidence="1 2" key="2">
    <citation type="submission" date="2011-10" db="EMBL/GenBank/DDBJ databases">
        <title>The Genome Sequence of Simonsiella muelleri ATCC 29453.</title>
        <authorList>
            <consortium name="The Broad Institute Genome Sequencing Platform"/>
            <consortium name="The Broad Institute Genome Sequencing Center for Infectious Disease"/>
            <person name="Earl A."/>
            <person name="Ward D."/>
            <person name="Feldgarden M."/>
            <person name="Gevers D."/>
            <person name="Izard J."/>
            <person name="Baranova O.V."/>
            <person name="Blanton J.M."/>
            <person name="Tanner A.C."/>
            <person name="Dewhirst F."/>
            <person name="Young S.K."/>
            <person name="Zeng Q."/>
            <person name="Gargeya S."/>
            <person name="Fitzgerald M."/>
            <person name="Haas B."/>
            <person name="Abouelleil A."/>
            <person name="Alvarado L."/>
            <person name="Arachchi H.M."/>
            <person name="Berlin A."/>
            <person name="Brown A."/>
            <person name="Chapman S.B."/>
            <person name="Chen Z."/>
            <person name="Dunbar C."/>
            <person name="Freedman E."/>
            <person name="Gearin G."/>
            <person name="Goldberg J."/>
            <person name="Griggs A."/>
            <person name="Gujja S."/>
            <person name="Heiman D."/>
            <person name="Howarth C."/>
            <person name="Larson L."/>
            <person name="Lui A."/>
            <person name="MacDonald P.J.P."/>
            <person name="Montmayeur A."/>
            <person name="Murphy C."/>
            <person name="Neiman D."/>
            <person name="Pearson M."/>
            <person name="Priest M."/>
            <person name="Roberts A."/>
            <person name="Saif S."/>
            <person name="Shea T."/>
            <person name="Shenoy N."/>
            <person name="Sisk P."/>
            <person name="Stolte C."/>
            <person name="Sykes S."/>
            <person name="Wortman J."/>
            <person name="Nusbaum C."/>
            <person name="Birren B."/>
        </authorList>
    </citation>
    <scope>NUCLEOTIDE SEQUENCE [LARGE SCALE GENOMIC DNA]</scope>
    <source>
        <strain evidence="1 2">ATCC 29453</strain>
    </source>
</reference>
<comment type="caution">
    <text evidence="1">The sequence shown here is derived from an EMBL/GenBank/DDBJ whole genome shotgun (WGS) entry which is preliminary data.</text>
</comment>
<dbReference type="eggNOG" id="COG2013">
    <property type="taxonomic scope" value="Bacteria"/>
</dbReference>
<name>V9HDE4_9NEIS</name>
<dbReference type="PANTHER" id="PTHR43657:SF1">
    <property type="entry name" value="ALTERED INHERITANCE OF MITOCHONDRIA PROTEIN 24, MITOCHONDRIAL"/>
    <property type="match status" value="1"/>
</dbReference>
<dbReference type="InterPro" id="IPR002838">
    <property type="entry name" value="AIM24"/>
</dbReference>
<proteinExistence type="predicted"/>
<dbReference type="InterPro" id="IPR036983">
    <property type="entry name" value="AIM24_sf"/>
</dbReference>
<accession>V9HDE4</accession>
<dbReference type="PANTHER" id="PTHR43657">
    <property type="entry name" value="TRYPTOPHAN RNA-BINDING ATTENUATOR PROTEIN-LIKE PROTEIN"/>
    <property type="match status" value="1"/>
</dbReference>
<dbReference type="SUPFAM" id="SSF51219">
    <property type="entry name" value="TRAP-like"/>
    <property type="match status" value="1"/>
</dbReference>
<dbReference type="EMBL" id="ADCY02000011">
    <property type="protein sequence ID" value="EFG31461.1"/>
    <property type="molecule type" value="Genomic_DNA"/>
</dbReference>
<dbReference type="InterPro" id="IPR016031">
    <property type="entry name" value="Trp_RNA-bd_attenuator-like_dom"/>
</dbReference>
<dbReference type="Proteomes" id="UP000017813">
    <property type="component" value="Unassembled WGS sequence"/>
</dbReference>
<gene>
    <name evidence="1" type="ORF">HMPREF9021_00731</name>
</gene>